<reference evidence="2" key="1">
    <citation type="journal article" date="2024" name="IScience">
        <title>Strigolactones Initiate the Formation of Haustorium-like Structures in Castilleja.</title>
        <authorList>
            <person name="Buerger M."/>
            <person name="Peterson D."/>
            <person name="Chory J."/>
        </authorList>
    </citation>
    <scope>NUCLEOTIDE SEQUENCE [LARGE SCALE GENOMIC DNA]</scope>
</reference>
<protein>
    <submittedName>
        <fullName evidence="1">Uncharacterized protein</fullName>
    </submittedName>
</protein>
<organism evidence="1 2">
    <name type="scientific">Castilleja foliolosa</name>
    <dbReference type="NCBI Taxonomy" id="1961234"/>
    <lineage>
        <taxon>Eukaryota</taxon>
        <taxon>Viridiplantae</taxon>
        <taxon>Streptophyta</taxon>
        <taxon>Embryophyta</taxon>
        <taxon>Tracheophyta</taxon>
        <taxon>Spermatophyta</taxon>
        <taxon>Magnoliopsida</taxon>
        <taxon>eudicotyledons</taxon>
        <taxon>Gunneridae</taxon>
        <taxon>Pentapetalae</taxon>
        <taxon>asterids</taxon>
        <taxon>lamiids</taxon>
        <taxon>Lamiales</taxon>
        <taxon>Orobanchaceae</taxon>
        <taxon>Pedicularideae</taxon>
        <taxon>Castillejinae</taxon>
        <taxon>Castilleja</taxon>
    </lineage>
</organism>
<dbReference type="Proteomes" id="UP001632038">
    <property type="component" value="Unassembled WGS sequence"/>
</dbReference>
<keyword evidence="2" id="KW-1185">Reference proteome</keyword>
<evidence type="ECO:0000313" key="1">
    <source>
        <dbReference type="EMBL" id="KAL3638129.1"/>
    </source>
</evidence>
<dbReference type="EMBL" id="JAVIJP010000020">
    <property type="protein sequence ID" value="KAL3638129.1"/>
    <property type="molecule type" value="Genomic_DNA"/>
</dbReference>
<accession>A0ABD3D8F7</accession>
<dbReference type="AlphaFoldDB" id="A0ABD3D8F7"/>
<gene>
    <name evidence="1" type="ORF">CASFOL_017999</name>
</gene>
<evidence type="ECO:0000313" key="2">
    <source>
        <dbReference type="Proteomes" id="UP001632038"/>
    </source>
</evidence>
<sequence length="176" mass="20618">MREKTTTRWLRTEVFAQIQTKVDNIQLDTTREASFHRRAASLLAMDTWKSGYPYSDSMTAASNRRLHDSDGQARDRVRDYRAAAEGSQKIELMSLFLSVFIFCDWYFERGDIWLVQFLMGLDYLHTNYILHREVKVNISSPGLTSEEDIMICGVEMKISLSWYKQTVIRKVPSRFL</sequence>
<proteinExistence type="predicted"/>
<name>A0ABD3D8F7_9LAMI</name>
<comment type="caution">
    <text evidence="1">The sequence shown here is derived from an EMBL/GenBank/DDBJ whole genome shotgun (WGS) entry which is preliminary data.</text>
</comment>